<dbReference type="InterPro" id="IPR050750">
    <property type="entry name" value="C5-MTase"/>
</dbReference>
<sequence>MPRDTDPTPRYAEFFAGGGMVRAALDDSWDCAFANDIDAMKCTVYGENWGTDGLIFGDVANLDGSILRQPIDLYWASSPCQDFSLAGNGNGLGGLRSGVFLTWVQKIQSAISQGHAPALIAFENVMGLVTRNGGRDFTAVITALAELGYHVGGLEIDARDFVPQSRPRLFVVCVRADLDVDDLSASGPAGPYHTRRITEFVSRAPVNIRKLWRWWRHDAPAMPPQGIAAIIDTCPDTPWFDAQTRRNLTAMMSPPSLSRLQVAKASGGMQIGTLYRRGRPGPDGVVRQRAEVRFDGVAGCLRTPAGGSSRQTLLLVEGGKLRARLLSTREAARLMGLPDSYHMPGNYNAAYKVAGDGVVVPVVQYLDRTLFRRVLARQHARAAL</sequence>
<keyword evidence="10" id="KW-1185">Reference proteome</keyword>
<dbReference type="OrthoDB" id="9813719at2"/>
<dbReference type="PANTHER" id="PTHR46098:SF1">
    <property type="entry name" value="TRNA (CYTOSINE(38)-C(5))-METHYLTRANSFERASE"/>
    <property type="match status" value="1"/>
</dbReference>
<evidence type="ECO:0000256" key="4">
    <source>
        <dbReference type="ARBA" id="ARBA00022691"/>
    </source>
</evidence>
<accession>A0A1H3SMI1</accession>
<dbReference type="GO" id="GO:0032259">
    <property type="term" value="P:methylation"/>
    <property type="evidence" value="ECO:0007669"/>
    <property type="project" value="UniProtKB-KW"/>
</dbReference>
<dbReference type="EC" id="2.1.1.37" evidence="1"/>
<evidence type="ECO:0000256" key="7">
    <source>
        <dbReference type="PROSITE-ProRule" id="PRU01016"/>
    </source>
</evidence>
<evidence type="ECO:0000256" key="6">
    <source>
        <dbReference type="ARBA" id="ARBA00047422"/>
    </source>
</evidence>
<dbReference type="GO" id="GO:0003886">
    <property type="term" value="F:DNA (cytosine-5-)-methyltransferase activity"/>
    <property type="evidence" value="ECO:0007669"/>
    <property type="project" value="UniProtKB-EC"/>
</dbReference>
<evidence type="ECO:0000313" key="9">
    <source>
        <dbReference type="EMBL" id="SDZ38775.1"/>
    </source>
</evidence>
<dbReference type="Pfam" id="PF00145">
    <property type="entry name" value="DNA_methylase"/>
    <property type="match status" value="1"/>
</dbReference>
<keyword evidence="4 7" id="KW-0949">S-adenosyl-L-methionine</keyword>
<name>A0A1H3SMI1_9RHOB</name>
<dbReference type="Gene3D" id="3.40.50.150">
    <property type="entry name" value="Vaccinia Virus protein VP39"/>
    <property type="match status" value="1"/>
</dbReference>
<dbReference type="GO" id="GO:0009307">
    <property type="term" value="P:DNA restriction-modification system"/>
    <property type="evidence" value="ECO:0007669"/>
    <property type="project" value="UniProtKB-KW"/>
</dbReference>
<evidence type="ECO:0000256" key="8">
    <source>
        <dbReference type="RuleBase" id="RU000416"/>
    </source>
</evidence>
<dbReference type="Proteomes" id="UP000198914">
    <property type="component" value="Unassembled WGS sequence"/>
</dbReference>
<comment type="similarity">
    <text evidence="7 8">Belongs to the class I-like SAM-binding methyltransferase superfamily. C5-methyltransferase family.</text>
</comment>
<dbReference type="AlphaFoldDB" id="A0A1H3SMI1"/>
<reference evidence="10" key="1">
    <citation type="submission" date="2016-10" db="EMBL/GenBank/DDBJ databases">
        <authorList>
            <person name="Varghese N."/>
            <person name="Submissions S."/>
        </authorList>
    </citation>
    <scope>NUCLEOTIDE SEQUENCE [LARGE SCALE GENOMIC DNA]</scope>
    <source>
        <strain evidence="10">DSM 100420</strain>
    </source>
</reference>
<dbReference type="RefSeq" id="WP_092646715.1">
    <property type="nucleotide sequence ID" value="NZ_FNPX01000012.1"/>
</dbReference>
<dbReference type="Gene3D" id="3.90.120.10">
    <property type="entry name" value="DNA Methylase, subunit A, domain 2"/>
    <property type="match status" value="1"/>
</dbReference>
<dbReference type="NCBIfam" id="TIGR00675">
    <property type="entry name" value="dcm"/>
    <property type="match status" value="1"/>
</dbReference>
<feature type="active site" evidence="7">
    <location>
        <position position="80"/>
    </location>
</feature>
<evidence type="ECO:0000256" key="2">
    <source>
        <dbReference type="ARBA" id="ARBA00022603"/>
    </source>
</evidence>
<evidence type="ECO:0000313" key="10">
    <source>
        <dbReference type="Proteomes" id="UP000198914"/>
    </source>
</evidence>
<dbReference type="PRINTS" id="PR00105">
    <property type="entry name" value="C5METTRFRASE"/>
</dbReference>
<dbReference type="PANTHER" id="PTHR46098">
    <property type="entry name" value="TRNA (CYTOSINE(38)-C(5))-METHYLTRANSFERASE"/>
    <property type="match status" value="1"/>
</dbReference>
<evidence type="ECO:0000256" key="1">
    <source>
        <dbReference type="ARBA" id="ARBA00011975"/>
    </source>
</evidence>
<dbReference type="STRING" id="1244108.SAMN05444004_112107"/>
<dbReference type="EMBL" id="FNPX01000012">
    <property type="protein sequence ID" value="SDZ38775.1"/>
    <property type="molecule type" value="Genomic_DNA"/>
</dbReference>
<evidence type="ECO:0000256" key="5">
    <source>
        <dbReference type="ARBA" id="ARBA00022747"/>
    </source>
</evidence>
<keyword evidence="3 7" id="KW-0808">Transferase</keyword>
<dbReference type="PROSITE" id="PS51679">
    <property type="entry name" value="SAM_MT_C5"/>
    <property type="match status" value="1"/>
</dbReference>
<evidence type="ECO:0000256" key="3">
    <source>
        <dbReference type="ARBA" id="ARBA00022679"/>
    </source>
</evidence>
<keyword evidence="2 7" id="KW-0489">Methyltransferase</keyword>
<dbReference type="InterPro" id="IPR001525">
    <property type="entry name" value="C5_MeTfrase"/>
</dbReference>
<organism evidence="9 10">
    <name type="scientific">Jannaschia faecimaris</name>
    <dbReference type="NCBI Taxonomy" id="1244108"/>
    <lineage>
        <taxon>Bacteria</taxon>
        <taxon>Pseudomonadati</taxon>
        <taxon>Pseudomonadota</taxon>
        <taxon>Alphaproteobacteria</taxon>
        <taxon>Rhodobacterales</taxon>
        <taxon>Roseobacteraceae</taxon>
        <taxon>Jannaschia</taxon>
    </lineage>
</organism>
<dbReference type="InterPro" id="IPR029063">
    <property type="entry name" value="SAM-dependent_MTases_sf"/>
</dbReference>
<proteinExistence type="inferred from homology"/>
<comment type="catalytic activity">
    <reaction evidence="6">
        <text>a 2'-deoxycytidine in DNA + S-adenosyl-L-methionine = a 5-methyl-2'-deoxycytidine in DNA + S-adenosyl-L-homocysteine + H(+)</text>
        <dbReference type="Rhea" id="RHEA:13681"/>
        <dbReference type="Rhea" id="RHEA-COMP:11369"/>
        <dbReference type="Rhea" id="RHEA-COMP:11370"/>
        <dbReference type="ChEBI" id="CHEBI:15378"/>
        <dbReference type="ChEBI" id="CHEBI:57856"/>
        <dbReference type="ChEBI" id="CHEBI:59789"/>
        <dbReference type="ChEBI" id="CHEBI:85452"/>
        <dbReference type="ChEBI" id="CHEBI:85454"/>
        <dbReference type="EC" id="2.1.1.37"/>
    </reaction>
</comment>
<keyword evidence="5" id="KW-0680">Restriction system</keyword>
<protein>
    <recommendedName>
        <fullName evidence="1">DNA (cytosine-5-)-methyltransferase</fullName>
        <ecNumber evidence="1">2.1.1.37</ecNumber>
    </recommendedName>
</protein>
<dbReference type="SUPFAM" id="SSF53335">
    <property type="entry name" value="S-adenosyl-L-methionine-dependent methyltransferases"/>
    <property type="match status" value="1"/>
</dbReference>
<gene>
    <name evidence="9" type="ORF">SAMN05444004_112107</name>
</gene>